<gene>
    <name evidence="12" type="ORF">UCMB321_2671</name>
</gene>
<dbReference type="PATRIC" id="fig|226910.6.peg.2661"/>
<dbReference type="InterPro" id="IPR031381">
    <property type="entry name" value="YtcA"/>
</dbReference>
<keyword evidence="5 11" id="KW-0812">Transmembrane</keyword>
<dbReference type="PROSITE" id="PS51257">
    <property type="entry name" value="PROKAR_LIPOPROTEIN"/>
    <property type="match status" value="1"/>
</dbReference>
<dbReference type="Proteomes" id="UP000031535">
    <property type="component" value="Unassembled WGS sequence"/>
</dbReference>
<name>A0A0C2I988_9PSED</name>
<evidence type="ECO:0000256" key="11">
    <source>
        <dbReference type="SAM" id="Phobius"/>
    </source>
</evidence>
<feature type="transmembrane region" description="Helical" evidence="11">
    <location>
        <begin position="81"/>
        <end position="100"/>
    </location>
</feature>
<keyword evidence="9" id="KW-0564">Palmitate</keyword>
<comment type="caution">
    <text evidence="12">The sequence shown here is derived from an EMBL/GenBank/DDBJ whole genome shotgun (WGS) entry which is preliminary data.</text>
</comment>
<comment type="subcellular location">
    <subcellularLocation>
        <location evidence="1">Membrane</location>
        <topology evidence="1">Multi-pass membrane protein</topology>
    </subcellularLocation>
</comment>
<evidence type="ECO:0000313" key="13">
    <source>
        <dbReference type="Proteomes" id="UP000031535"/>
    </source>
</evidence>
<keyword evidence="8 11" id="KW-0472">Membrane</keyword>
<feature type="transmembrane region" description="Helical" evidence="11">
    <location>
        <begin position="51"/>
        <end position="69"/>
    </location>
</feature>
<dbReference type="AlphaFoldDB" id="A0A0C2I988"/>
<dbReference type="Pfam" id="PF17090">
    <property type="entry name" value="Ytca"/>
    <property type="match status" value="1"/>
</dbReference>
<sequence>MINTRPTGARSPGERLYRTGKTLAGTLACLTLAACKQPPSINVIGAYFPDWLFCTIGGVLLTFVIRAVLLRTQRTAWLQPLVLSYPLLALFFSLLTWLVFF</sequence>
<keyword evidence="7 11" id="KW-1133">Transmembrane helix</keyword>
<evidence type="ECO:0000256" key="3">
    <source>
        <dbReference type="ARBA" id="ARBA00021237"/>
    </source>
</evidence>
<comment type="similarity">
    <text evidence="2">Belongs to the YtcA family.</text>
</comment>
<accession>A0A0C2I988</accession>
<keyword evidence="10" id="KW-0449">Lipoprotein</keyword>
<dbReference type="STRING" id="226910.UCMB321_2671"/>
<evidence type="ECO:0000256" key="7">
    <source>
        <dbReference type="ARBA" id="ARBA00022989"/>
    </source>
</evidence>
<evidence type="ECO:0000256" key="10">
    <source>
        <dbReference type="ARBA" id="ARBA00023288"/>
    </source>
</evidence>
<keyword evidence="6" id="KW-0732">Signal</keyword>
<organism evidence="12 13">
    <name type="scientific">Pseudomonas batumici</name>
    <dbReference type="NCBI Taxonomy" id="226910"/>
    <lineage>
        <taxon>Bacteria</taxon>
        <taxon>Pseudomonadati</taxon>
        <taxon>Pseudomonadota</taxon>
        <taxon>Gammaproteobacteria</taxon>
        <taxon>Pseudomonadales</taxon>
        <taxon>Pseudomonadaceae</taxon>
        <taxon>Pseudomonas</taxon>
    </lineage>
</organism>
<dbReference type="RefSeq" id="WP_167337440.1">
    <property type="nucleotide sequence ID" value="NZ_CP144470.1"/>
</dbReference>
<evidence type="ECO:0000256" key="5">
    <source>
        <dbReference type="ARBA" id="ARBA00022692"/>
    </source>
</evidence>
<evidence type="ECO:0000256" key="2">
    <source>
        <dbReference type="ARBA" id="ARBA00008208"/>
    </source>
</evidence>
<dbReference type="GO" id="GO:0016020">
    <property type="term" value="C:membrane"/>
    <property type="evidence" value="ECO:0007669"/>
    <property type="project" value="UniProtKB-SubCell"/>
</dbReference>
<keyword evidence="13" id="KW-1185">Reference proteome</keyword>
<reference evidence="12 13" key="1">
    <citation type="submission" date="2015-01" db="EMBL/GenBank/DDBJ databases">
        <title>Complete genome of Pseudomonas batumici UCM B-321 producer of the batumin antibiotic with strong antistaphilococcal and potential anticancer activity.</title>
        <authorList>
            <person name="Klochko V.V."/>
            <person name="Zelena L.B."/>
            <person name="Elena K.A."/>
            <person name="Reva O.N."/>
        </authorList>
    </citation>
    <scope>NUCLEOTIDE SEQUENCE [LARGE SCALE GENOMIC DNA]</scope>
    <source>
        <strain evidence="12 13">UCM B-321</strain>
    </source>
</reference>
<evidence type="ECO:0000256" key="4">
    <source>
        <dbReference type="ARBA" id="ARBA00022475"/>
    </source>
</evidence>
<keyword evidence="4" id="KW-1003">Cell membrane</keyword>
<evidence type="ECO:0000313" key="12">
    <source>
        <dbReference type="EMBL" id="KIH83545.1"/>
    </source>
</evidence>
<protein>
    <recommendedName>
        <fullName evidence="3">Uncharacterized protein YtcA</fullName>
    </recommendedName>
</protein>
<dbReference type="EMBL" id="JXDG01000035">
    <property type="protein sequence ID" value="KIH83545.1"/>
    <property type="molecule type" value="Genomic_DNA"/>
</dbReference>
<evidence type="ECO:0000256" key="9">
    <source>
        <dbReference type="ARBA" id="ARBA00023139"/>
    </source>
</evidence>
<evidence type="ECO:0000256" key="6">
    <source>
        <dbReference type="ARBA" id="ARBA00022729"/>
    </source>
</evidence>
<evidence type="ECO:0000256" key="1">
    <source>
        <dbReference type="ARBA" id="ARBA00004141"/>
    </source>
</evidence>
<evidence type="ECO:0000256" key="8">
    <source>
        <dbReference type="ARBA" id="ARBA00023136"/>
    </source>
</evidence>
<proteinExistence type="inferred from homology"/>